<keyword evidence="2 4" id="KW-0689">Ribosomal protein</keyword>
<evidence type="ECO:0000313" key="7">
    <source>
        <dbReference type="EMBL" id="AHX24956.1"/>
    </source>
</evidence>
<keyword evidence="7" id="KW-0496">Mitochondrion</keyword>
<dbReference type="InterPro" id="IPR009019">
    <property type="entry name" value="KH_sf_prok-type"/>
</dbReference>
<evidence type="ECO:0000256" key="2">
    <source>
        <dbReference type="ARBA" id="ARBA00022980"/>
    </source>
</evidence>
<organism evidence="7">
    <name type="scientific">Nannochloropsis oceanica</name>
    <dbReference type="NCBI Taxonomy" id="145522"/>
    <lineage>
        <taxon>Eukaryota</taxon>
        <taxon>Sar</taxon>
        <taxon>Stramenopiles</taxon>
        <taxon>Ochrophyta</taxon>
        <taxon>Eustigmatophyceae</taxon>
        <taxon>Eustigmatales</taxon>
        <taxon>Monodopsidaceae</taxon>
        <taxon>Nannochloropsis</taxon>
    </lineage>
</organism>
<evidence type="ECO:0000256" key="5">
    <source>
        <dbReference type="SAM" id="Phobius"/>
    </source>
</evidence>
<dbReference type="InterPro" id="IPR036419">
    <property type="entry name" value="Ribosomal_S3_C_sf"/>
</dbReference>
<feature type="transmembrane region" description="Helical" evidence="5">
    <location>
        <begin position="311"/>
        <end position="334"/>
    </location>
</feature>
<dbReference type="Gene3D" id="3.30.1140.32">
    <property type="entry name" value="Ribosomal protein S3, C-terminal domain"/>
    <property type="match status" value="1"/>
</dbReference>
<keyword evidence="5" id="KW-1133">Transmembrane helix</keyword>
<dbReference type="EMBL" id="KJ410687">
    <property type="protein sequence ID" value="AHX24956.1"/>
    <property type="molecule type" value="Genomic_DNA"/>
</dbReference>
<gene>
    <name evidence="7" type="primary">rps3</name>
    <name evidence="7" type="ORF">NaonMp0026</name>
</gene>
<keyword evidence="3 4" id="KW-0687">Ribonucleoprotein</keyword>
<dbReference type="InterPro" id="IPR018280">
    <property type="entry name" value="Ribosomal_uS3_CS"/>
</dbReference>
<accession>A0A023PJ86</accession>
<protein>
    <submittedName>
        <fullName evidence="7">30S ribosomal protein S3</fullName>
    </submittedName>
</protein>
<reference evidence="7" key="1">
    <citation type="journal article" date="2014" name="BMC Genomics">
        <title>A pangenomic analysis of the Nannochloropsis organellar genomes reveals novel genetic variations in key metabolic genes.</title>
        <authorList>
            <person name="Starkenburg S.R."/>
            <person name="Kwon K.J."/>
            <person name="Jha R.K."/>
            <person name="McKay C."/>
            <person name="Jacobs M."/>
            <person name="Chertkov O."/>
            <person name="Twary S."/>
            <person name="Rocap G."/>
            <person name="Cattolico R.A."/>
        </authorList>
    </citation>
    <scope>NUCLEOTIDE SEQUENCE</scope>
    <source>
        <strain evidence="7">LAMB0001</strain>
    </source>
</reference>
<dbReference type="InterPro" id="IPR001351">
    <property type="entry name" value="Ribosomal_uS3_C"/>
</dbReference>
<dbReference type="Pfam" id="PF00189">
    <property type="entry name" value="Ribosomal_S3_C"/>
    <property type="match status" value="1"/>
</dbReference>
<dbReference type="GO" id="GO:1990904">
    <property type="term" value="C:ribonucleoprotein complex"/>
    <property type="evidence" value="ECO:0007669"/>
    <property type="project" value="UniProtKB-KW"/>
</dbReference>
<name>A0A023PJ86_9STRA</name>
<keyword evidence="5" id="KW-0472">Membrane</keyword>
<evidence type="ECO:0000256" key="3">
    <source>
        <dbReference type="ARBA" id="ARBA00023274"/>
    </source>
</evidence>
<dbReference type="GO" id="GO:0005840">
    <property type="term" value="C:ribosome"/>
    <property type="evidence" value="ECO:0007669"/>
    <property type="project" value="UniProtKB-KW"/>
</dbReference>
<dbReference type="GO" id="GO:0003723">
    <property type="term" value="F:RNA binding"/>
    <property type="evidence" value="ECO:0007669"/>
    <property type="project" value="InterPro"/>
</dbReference>
<evidence type="ECO:0000259" key="6">
    <source>
        <dbReference type="Pfam" id="PF00189"/>
    </source>
</evidence>
<dbReference type="GO" id="GO:0003735">
    <property type="term" value="F:structural constituent of ribosome"/>
    <property type="evidence" value="ECO:0007669"/>
    <property type="project" value="InterPro"/>
</dbReference>
<dbReference type="SUPFAM" id="SSF54821">
    <property type="entry name" value="Ribosomal protein S3 C-terminal domain"/>
    <property type="match status" value="1"/>
</dbReference>
<keyword evidence="5" id="KW-0812">Transmembrane</keyword>
<evidence type="ECO:0000256" key="1">
    <source>
        <dbReference type="ARBA" id="ARBA00010761"/>
    </source>
</evidence>
<proteinExistence type="inferred from homology"/>
<dbReference type="AlphaFoldDB" id="A0A023PJ86"/>
<dbReference type="GO" id="GO:0006412">
    <property type="term" value="P:translation"/>
    <property type="evidence" value="ECO:0007669"/>
    <property type="project" value="InterPro"/>
</dbReference>
<geneLocation type="mitochondrion" evidence="7"/>
<feature type="domain" description="Small ribosomal subunit protein uS3 C-terminal" evidence="6">
    <location>
        <begin position="365"/>
        <end position="421"/>
    </location>
</feature>
<sequence>MGQKINPIIFRQSITKPDISSWISDKRNVASIQHQDLELRNFLSFLLRSKGILLKTCKIQRSAKKLSIETDFYFSYLFAKQSKFFWAKNLFRTIKKKYVGLKKMRDLKTFVEEVERRRSISLKSNSIRTHKKSRYILLQKKRRKCFLRKKKKKKNFIFKSNVLTYKNRFCFFLLMKKARKANVLKKDSLSILGTTKNSPKSILLRLKFSKLKKLFLIKKFDYAFQNYNIKNSLTSLNIKKDKINLLNLNKALCKSLHHFTGFEDIHLKIYSTQLSFLPSFKLYQKVIYKKLFFFQKNKDLKKYFSESLETLYFILGTFGYGNAFLLSKLISYMIEDNRKHTQTVRFFKKSLQILFQKMPPSFFALDGIKILIKGRFNKRRRTKTIVLQQGQISLQTIETPIDYYQTQAITLYGAFGIKVWLAKKQFC</sequence>
<comment type="similarity">
    <text evidence="1 4">Belongs to the universal ribosomal protein uS3 family.</text>
</comment>
<dbReference type="SUPFAM" id="SSF54814">
    <property type="entry name" value="Prokaryotic type KH domain (KH-domain type II)"/>
    <property type="match status" value="1"/>
</dbReference>
<dbReference type="PROSITE" id="PS00548">
    <property type="entry name" value="RIBOSOMAL_S3"/>
    <property type="match status" value="1"/>
</dbReference>
<evidence type="ECO:0000256" key="4">
    <source>
        <dbReference type="RuleBase" id="RU003624"/>
    </source>
</evidence>